<protein>
    <submittedName>
        <fullName evidence="2">Uncharacterized protein</fullName>
    </submittedName>
</protein>
<name>A0AAN8S723_POLSC</name>
<evidence type="ECO:0000313" key="3">
    <source>
        <dbReference type="Proteomes" id="UP001372834"/>
    </source>
</evidence>
<feature type="region of interest" description="Disordered" evidence="1">
    <location>
        <begin position="1"/>
        <end position="27"/>
    </location>
</feature>
<gene>
    <name evidence="2" type="ORF">RUM43_013617</name>
</gene>
<comment type="caution">
    <text evidence="2">The sequence shown here is derived from an EMBL/GenBank/DDBJ whole genome shotgun (WGS) entry which is preliminary data.</text>
</comment>
<proteinExistence type="predicted"/>
<dbReference type="Proteomes" id="UP001372834">
    <property type="component" value="Unassembled WGS sequence"/>
</dbReference>
<dbReference type="EMBL" id="JAWJWE010000042">
    <property type="protein sequence ID" value="KAK6618424.1"/>
    <property type="molecule type" value="Genomic_DNA"/>
</dbReference>
<organism evidence="2 3">
    <name type="scientific">Polyplax serrata</name>
    <name type="common">Common mouse louse</name>
    <dbReference type="NCBI Taxonomy" id="468196"/>
    <lineage>
        <taxon>Eukaryota</taxon>
        <taxon>Metazoa</taxon>
        <taxon>Ecdysozoa</taxon>
        <taxon>Arthropoda</taxon>
        <taxon>Hexapoda</taxon>
        <taxon>Insecta</taxon>
        <taxon>Pterygota</taxon>
        <taxon>Neoptera</taxon>
        <taxon>Paraneoptera</taxon>
        <taxon>Psocodea</taxon>
        <taxon>Troctomorpha</taxon>
        <taxon>Phthiraptera</taxon>
        <taxon>Anoplura</taxon>
        <taxon>Polyplacidae</taxon>
        <taxon>Polyplax</taxon>
    </lineage>
</organism>
<evidence type="ECO:0000256" key="1">
    <source>
        <dbReference type="SAM" id="MobiDB-lite"/>
    </source>
</evidence>
<sequence>MEDDGEDGGGGQKKKREEVGVVGGVGAEEKKPAEFRVNVRWRARRETDDDDDAMAGGWWLMKTCRRGALKQDNREEPQSLPVLDSTGRKINRRNGSCG</sequence>
<accession>A0AAN8S723</accession>
<dbReference type="AlphaFoldDB" id="A0AAN8S723"/>
<feature type="region of interest" description="Disordered" evidence="1">
    <location>
        <begin position="70"/>
        <end position="98"/>
    </location>
</feature>
<reference evidence="2 3" key="1">
    <citation type="submission" date="2023-10" db="EMBL/GenBank/DDBJ databases">
        <title>Genomes of two closely related lineages of the louse Polyplax serrata with different host specificities.</title>
        <authorList>
            <person name="Martinu J."/>
            <person name="Tarabai H."/>
            <person name="Stefka J."/>
            <person name="Hypsa V."/>
        </authorList>
    </citation>
    <scope>NUCLEOTIDE SEQUENCE [LARGE SCALE GENOMIC DNA]</scope>
    <source>
        <strain evidence="2">HR10_N</strain>
    </source>
</reference>
<evidence type="ECO:0000313" key="2">
    <source>
        <dbReference type="EMBL" id="KAK6618424.1"/>
    </source>
</evidence>